<dbReference type="RefSeq" id="WP_301696263.1">
    <property type="nucleotide sequence ID" value="NZ_JAUJYW010000001.1"/>
</dbReference>
<name>A0ABT8PPD4_9ENTR</name>
<feature type="region of interest" description="Disordered" evidence="1">
    <location>
        <begin position="1"/>
        <end position="25"/>
    </location>
</feature>
<organism evidence="2 3">
    <name type="scientific">Citrobacter enshiensis</name>
    <dbReference type="NCBI Taxonomy" id="2971264"/>
    <lineage>
        <taxon>Bacteria</taxon>
        <taxon>Pseudomonadati</taxon>
        <taxon>Pseudomonadota</taxon>
        <taxon>Gammaproteobacteria</taxon>
        <taxon>Enterobacterales</taxon>
        <taxon>Enterobacteriaceae</taxon>
        <taxon>Citrobacter</taxon>
    </lineage>
</organism>
<sequence length="251" mass="29125">MVKAFLPSLGANKPTAAQTPKTPSAPEKKWAFSFRYWRQIENFGLDRTDSGWFVSLIGKLSELSQKDVKGFITSGADREAWRYHSINWEQRNIPVQRSHLTWIDTDYLENDEEYPLLQFQVSTALGRVVGFWDENQIFNVVLLDPLHNIQPTRSHNYRVDYCAPLETPYSLLLCRVDDIRRTCRCSDPECSFKRRIEQFEEIPIQTNTLVHYVSDMEWAETQQFIADGLISDAKEVFSWGLQAIKDQSPPA</sequence>
<evidence type="ECO:0000313" key="2">
    <source>
        <dbReference type="EMBL" id="MDN8597903.1"/>
    </source>
</evidence>
<keyword evidence="3" id="KW-1185">Reference proteome</keyword>
<comment type="caution">
    <text evidence="2">The sequence shown here is derived from an EMBL/GenBank/DDBJ whole genome shotgun (WGS) entry which is preliminary data.</text>
</comment>
<dbReference type="EMBL" id="JAUJYW010000001">
    <property type="protein sequence ID" value="MDN8597903.1"/>
    <property type="molecule type" value="Genomic_DNA"/>
</dbReference>
<evidence type="ECO:0000256" key="1">
    <source>
        <dbReference type="SAM" id="MobiDB-lite"/>
    </source>
</evidence>
<gene>
    <name evidence="2" type="ORF">Q0A17_00495</name>
</gene>
<dbReference type="Proteomes" id="UP001174867">
    <property type="component" value="Unassembled WGS sequence"/>
</dbReference>
<evidence type="ECO:0000313" key="3">
    <source>
        <dbReference type="Proteomes" id="UP001174867"/>
    </source>
</evidence>
<reference evidence="2 3" key="1">
    <citation type="submission" date="2023-07" db="EMBL/GenBank/DDBJ databases">
        <title>Citrobacter selenititolerans sp. nov., isolated from seleniferous soil.</title>
        <authorList>
            <person name="Zhang S."/>
            <person name="Li K."/>
            <person name="Peng J."/>
            <person name="Wang H."/>
            <person name="Sun J."/>
            <person name="Guo Y."/>
        </authorList>
    </citation>
    <scope>NUCLEOTIDE SEQUENCE [LARGE SCALE GENOMIC DNA]</scope>
    <source>
        <strain evidence="2 3">S2-9</strain>
    </source>
</reference>
<protein>
    <submittedName>
        <fullName evidence="2">Uncharacterized protein</fullName>
    </submittedName>
</protein>
<accession>A0ABT8PPD4</accession>
<proteinExistence type="predicted"/>